<sequence length="193" mass="20903">MSLKLDLPFRLPGQQPVNWRRGRGRLIAAGVAAVCWPPLVLTMAIWPPLNWVPGRETDWRLMLLVLGAIAIPLGLRLVKNERERSGRPATRLGIVWRFMFYGGLLAAGLQALMAVVMMVLGLFEAGSVWQAMGATETTLLIYGVMMLPPAIVVGVSYALWAGLCVAFLAFEHAPEIPDRLGVLSSAADASPSA</sequence>
<organism evidence="2 3">
    <name type="scientific">Brevundimonas variabilis</name>
    <dbReference type="NCBI Taxonomy" id="74312"/>
    <lineage>
        <taxon>Bacteria</taxon>
        <taxon>Pseudomonadati</taxon>
        <taxon>Pseudomonadota</taxon>
        <taxon>Alphaproteobacteria</taxon>
        <taxon>Caulobacterales</taxon>
        <taxon>Caulobacteraceae</taxon>
        <taxon>Brevundimonas</taxon>
    </lineage>
</organism>
<keyword evidence="3" id="KW-1185">Reference proteome</keyword>
<feature type="transmembrane region" description="Helical" evidence="1">
    <location>
        <begin position="59"/>
        <end position="78"/>
    </location>
</feature>
<evidence type="ECO:0000313" key="3">
    <source>
        <dbReference type="Proteomes" id="UP000545037"/>
    </source>
</evidence>
<keyword evidence="1" id="KW-0812">Transmembrane</keyword>
<proteinExistence type="predicted"/>
<evidence type="ECO:0008006" key="4">
    <source>
        <dbReference type="Google" id="ProtNLM"/>
    </source>
</evidence>
<comment type="caution">
    <text evidence="2">The sequence shown here is derived from an EMBL/GenBank/DDBJ whole genome shotgun (WGS) entry which is preliminary data.</text>
</comment>
<feature type="transmembrane region" description="Helical" evidence="1">
    <location>
        <begin position="98"/>
        <end position="120"/>
    </location>
</feature>
<keyword evidence="1" id="KW-0472">Membrane</keyword>
<keyword evidence="1" id="KW-1133">Transmembrane helix</keyword>
<feature type="transmembrane region" description="Helical" evidence="1">
    <location>
        <begin position="140"/>
        <end position="170"/>
    </location>
</feature>
<dbReference type="RefSeq" id="WP_183214335.1">
    <property type="nucleotide sequence ID" value="NZ_JACHOR010000005.1"/>
</dbReference>
<protein>
    <recommendedName>
        <fullName evidence="4">Phthalate transporter</fullName>
    </recommendedName>
</protein>
<dbReference type="Proteomes" id="UP000545037">
    <property type="component" value="Unassembled WGS sequence"/>
</dbReference>
<gene>
    <name evidence="2" type="ORF">GGR13_002976</name>
</gene>
<evidence type="ECO:0000313" key="2">
    <source>
        <dbReference type="EMBL" id="MBB5747355.1"/>
    </source>
</evidence>
<name>A0A7W9FFI7_9CAUL</name>
<dbReference type="AlphaFoldDB" id="A0A7W9FFI7"/>
<accession>A0A7W9FFI7</accession>
<dbReference type="EMBL" id="JACHOR010000005">
    <property type="protein sequence ID" value="MBB5747355.1"/>
    <property type="molecule type" value="Genomic_DNA"/>
</dbReference>
<feature type="transmembrane region" description="Helical" evidence="1">
    <location>
        <begin position="26"/>
        <end position="47"/>
    </location>
</feature>
<reference evidence="2 3" key="1">
    <citation type="submission" date="2020-08" db="EMBL/GenBank/DDBJ databases">
        <title>Genomic Encyclopedia of Type Strains, Phase IV (KMG-IV): sequencing the most valuable type-strain genomes for metagenomic binning, comparative biology and taxonomic classification.</title>
        <authorList>
            <person name="Goeker M."/>
        </authorList>
    </citation>
    <scope>NUCLEOTIDE SEQUENCE [LARGE SCALE GENOMIC DNA]</scope>
    <source>
        <strain evidence="2 3">DSM 4737</strain>
    </source>
</reference>
<evidence type="ECO:0000256" key="1">
    <source>
        <dbReference type="SAM" id="Phobius"/>
    </source>
</evidence>